<evidence type="ECO:0008006" key="6">
    <source>
        <dbReference type="Google" id="ProtNLM"/>
    </source>
</evidence>
<reference evidence="4" key="2">
    <citation type="submission" date="2022-09" db="EMBL/GenBank/DDBJ databases">
        <title>Genomic of Burkholderia gladioli.</title>
        <authorList>
            <person name="Wu H."/>
        </authorList>
    </citation>
    <scope>NUCLEOTIDE SEQUENCE</scope>
    <source>
        <strain evidence="4">ZN-S4</strain>
    </source>
</reference>
<dbReference type="AlphaFoldDB" id="A0AAW7R2B7"/>
<dbReference type="Proteomes" id="UP000029590">
    <property type="component" value="Unassembled WGS sequence"/>
</dbReference>
<keyword evidence="2" id="KW-0732">Signal</keyword>
<dbReference type="EMBL" id="JPGG01000016">
    <property type="protein sequence ID" value="KGC15441.1"/>
    <property type="molecule type" value="Genomic_DNA"/>
</dbReference>
<accession>A0AAW7R2B7</accession>
<reference evidence="3 5" key="1">
    <citation type="submission" date="2014-04" db="EMBL/GenBank/DDBJ databases">
        <authorList>
            <person name="Bishop-Lilly K.A."/>
            <person name="Broomall S.M."/>
            <person name="Chain P.S."/>
            <person name="Chertkov O."/>
            <person name="Coyne S.R."/>
            <person name="Daligault H.E."/>
            <person name="Davenport K.W."/>
            <person name="Erkkila T."/>
            <person name="Frey K.G."/>
            <person name="Gibbons H.S."/>
            <person name="Gu W."/>
            <person name="Jaissle J."/>
            <person name="Johnson S.L."/>
            <person name="Koroleva G.I."/>
            <person name="Ladner J.T."/>
            <person name="Lo C.-C."/>
            <person name="Minogue T.D."/>
            <person name="Munk C."/>
            <person name="Palacios G.F."/>
            <person name="Redden C.L."/>
            <person name="Rosenzweig C.N."/>
            <person name="Scholz M.B."/>
            <person name="Teshima H."/>
            <person name="Xu Y."/>
        </authorList>
    </citation>
    <scope>NUCLEOTIDE SEQUENCE [LARGE SCALE GENOMIC DNA]</scope>
    <source>
        <strain evidence="5">gladioli</strain>
        <strain evidence="3">Gladioli</strain>
    </source>
</reference>
<organism evidence="3 5">
    <name type="scientific">Burkholderia gladioli</name>
    <name type="common">Pseudomonas marginata</name>
    <name type="synonym">Phytomonas marginata</name>
    <dbReference type="NCBI Taxonomy" id="28095"/>
    <lineage>
        <taxon>Bacteria</taxon>
        <taxon>Pseudomonadati</taxon>
        <taxon>Pseudomonadota</taxon>
        <taxon>Betaproteobacteria</taxon>
        <taxon>Burkholderiales</taxon>
        <taxon>Burkholderiaceae</taxon>
        <taxon>Burkholderia</taxon>
    </lineage>
</organism>
<dbReference type="RefSeq" id="WP_036056737.1">
    <property type="nucleotide sequence ID" value="NZ_CADEPP010000002.1"/>
</dbReference>
<evidence type="ECO:0000313" key="4">
    <source>
        <dbReference type="EMBL" id="UWX72768.1"/>
    </source>
</evidence>
<feature type="chain" id="PRO_5043297247" description="Lipoprotein" evidence="2">
    <location>
        <begin position="28"/>
        <end position="76"/>
    </location>
</feature>
<evidence type="ECO:0000313" key="3">
    <source>
        <dbReference type="EMBL" id="KGC15441.1"/>
    </source>
</evidence>
<dbReference type="EMBL" id="CP104215">
    <property type="protein sequence ID" value="UWX72768.1"/>
    <property type="molecule type" value="Genomic_DNA"/>
</dbReference>
<evidence type="ECO:0000256" key="1">
    <source>
        <dbReference type="SAM" id="MobiDB-lite"/>
    </source>
</evidence>
<name>A0AAW7R2B7_BURGA</name>
<dbReference type="Proteomes" id="UP001059745">
    <property type="component" value="Chromosome 2"/>
</dbReference>
<proteinExistence type="predicted"/>
<evidence type="ECO:0000256" key="2">
    <source>
        <dbReference type="SAM" id="SignalP"/>
    </source>
</evidence>
<evidence type="ECO:0000313" key="5">
    <source>
        <dbReference type="Proteomes" id="UP000029590"/>
    </source>
</evidence>
<dbReference type="GeneID" id="66461192"/>
<gene>
    <name evidence="3" type="ORF">DM48_3055</name>
    <name evidence="4" type="ORF">NYZ96_30605</name>
</gene>
<dbReference type="KEGG" id="bgo:BM43_4719"/>
<dbReference type="PROSITE" id="PS51257">
    <property type="entry name" value="PROKAR_LIPOPROTEIN"/>
    <property type="match status" value="1"/>
</dbReference>
<feature type="signal peptide" evidence="2">
    <location>
        <begin position="1"/>
        <end position="27"/>
    </location>
</feature>
<sequence length="76" mass="8210">MSRIDFRCLVLLILLVPIALLSMAGCASSTGGPAQGSGGEYRERQGMPNQQVDYAGHRCGSPYAYVKIHPCVFPRP</sequence>
<protein>
    <recommendedName>
        <fullName evidence="6">Lipoprotein</fullName>
    </recommendedName>
</protein>
<feature type="region of interest" description="Disordered" evidence="1">
    <location>
        <begin position="27"/>
        <end position="47"/>
    </location>
</feature>